<dbReference type="PANTHER" id="PTHR46513">
    <property type="entry name" value="VITELLOGENIN RECEPTOR-LIKE PROTEIN-RELATED-RELATED"/>
    <property type="match status" value="1"/>
</dbReference>
<dbReference type="OrthoDB" id="5958943at2759"/>
<dbReference type="InterPro" id="IPR050778">
    <property type="entry name" value="Cueball_EGF_LRP_Nidogen"/>
</dbReference>
<dbReference type="GO" id="GO:0060070">
    <property type="term" value="P:canonical Wnt signaling pathway"/>
    <property type="evidence" value="ECO:0007669"/>
    <property type="project" value="TreeGrafter"/>
</dbReference>
<dbReference type="PANTHER" id="PTHR46513:SF13">
    <property type="entry name" value="EGF-LIKE DOMAIN-CONTAINING PROTEIN"/>
    <property type="match status" value="1"/>
</dbReference>
<proteinExistence type="predicted"/>
<comment type="caution">
    <text evidence="1">The sequence shown here is derived from an EMBL/GenBank/DDBJ whole genome shotgun (WGS) entry which is preliminary data.</text>
</comment>
<evidence type="ECO:0000313" key="1">
    <source>
        <dbReference type="EMBL" id="CAG2222930.1"/>
    </source>
</evidence>
<dbReference type="AlphaFoldDB" id="A0A8S3SQ55"/>
<name>A0A8S3SQ55_MYTED</name>
<dbReference type="GO" id="GO:0017147">
    <property type="term" value="F:Wnt-protein binding"/>
    <property type="evidence" value="ECO:0007669"/>
    <property type="project" value="TreeGrafter"/>
</dbReference>
<dbReference type="EMBL" id="CAJPWZ010001769">
    <property type="protein sequence ID" value="CAG2222930.1"/>
    <property type="molecule type" value="Genomic_DNA"/>
</dbReference>
<dbReference type="SUPFAM" id="SSF63825">
    <property type="entry name" value="YWTD domain"/>
    <property type="match status" value="1"/>
</dbReference>
<evidence type="ECO:0000313" key="2">
    <source>
        <dbReference type="Proteomes" id="UP000683360"/>
    </source>
</evidence>
<dbReference type="GO" id="GO:0042813">
    <property type="term" value="F:Wnt receptor activity"/>
    <property type="evidence" value="ECO:0007669"/>
    <property type="project" value="TreeGrafter"/>
</dbReference>
<sequence>MFGGQSGKSTFRSRQEKLLFSTQYNLKEFDLDTGVVKELANHSTHVYSIAYDVKGKYVYVPRILKNVIDRFPYPNDQGVNLEIVVAANNPYYVAFDSRNSHLYWTESMKIMRCDTDGSNVTTIVSISAPVSLALDPHNRVTFDGTDIQVVVNHAGLPIDIQVDFVDKRIYWMEYSTGALKSALYNGSDVKTVISTNVISNNREIDIGSDYLFYTSNNKILKIHKSAGQMPEIVHTETTQIFGLILYKHEVISQGIKVVPLLIEIYNE</sequence>
<accession>A0A8S3SQ55</accession>
<dbReference type="InterPro" id="IPR000033">
    <property type="entry name" value="LDLR_classB_rpt"/>
</dbReference>
<organism evidence="1 2">
    <name type="scientific">Mytilus edulis</name>
    <name type="common">Blue mussel</name>
    <dbReference type="NCBI Taxonomy" id="6550"/>
    <lineage>
        <taxon>Eukaryota</taxon>
        <taxon>Metazoa</taxon>
        <taxon>Spiralia</taxon>
        <taxon>Lophotrochozoa</taxon>
        <taxon>Mollusca</taxon>
        <taxon>Bivalvia</taxon>
        <taxon>Autobranchia</taxon>
        <taxon>Pteriomorphia</taxon>
        <taxon>Mytilida</taxon>
        <taxon>Mytiloidea</taxon>
        <taxon>Mytilidae</taxon>
        <taxon>Mytilinae</taxon>
        <taxon>Mytilus</taxon>
    </lineage>
</organism>
<dbReference type="Proteomes" id="UP000683360">
    <property type="component" value="Unassembled WGS sequence"/>
</dbReference>
<dbReference type="GO" id="GO:0005886">
    <property type="term" value="C:plasma membrane"/>
    <property type="evidence" value="ECO:0007669"/>
    <property type="project" value="TreeGrafter"/>
</dbReference>
<dbReference type="InterPro" id="IPR011042">
    <property type="entry name" value="6-blade_b-propeller_TolB-like"/>
</dbReference>
<protein>
    <submittedName>
        <fullName evidence="1">LRP2</fullName>
    </submittedName>
</protein>
<reference evidence="1" key="1">
    <citation type="submission" date="2021-03" db="EMBL/GenBank/DDBJ databases">
        <authorList>
            <person name="Bekaert M."/>
        </authorList>
    </citation>
    <scope>NUCLEOTIDE SEQUENCE</scope>
</reference>
<dbReference type="Gene3D" id="2.120.10.30">
    <property type="entry name" value="TolB, C-terminal domain"/>
    <property type="match status" value="1"/>
</dbReference>
<gene>
    <name evidence="1" type="ORF">MEDL_36236</name>
</gene>
<dbReference type="SMART" id="SM00135">
    <property type="entry name" value="LY"/>
    <property type="match status" value="2"/>
</dbReference>
<keyword evidence="2" id="KW-1185">Reference proteome</keyword>